<evidence type="ECO:0000256" key="1">
    <source>
        <dbReference type="SAM" id="SignalP"/>
    </source>
</evidence>
<dbReference type="AlphaFoldDB" id="A0A173VHB6"/>
<feature type="chain" id="PRO_5008013863" evidence="1">
    <location>
        <begin position="24"/>
        <end position="493"/>
    </location>
</feature>
<dbReference type="Proteomes" id="UP001210126">
    <property type="component" value="Unassembled WGS sequence"/>
</dbReference>
<dbReference type="InterPro" id="IPR041662">
    <property type="entry name" value="SusD-like_2"/>
</dbReference>
<dbReference type="Gene3D" id="1.25.40.390">
    <property type="match status" value="1"/>
</dbReference>
<keyword evidence="1" id="KW-0732">Signal</keyword>
<reference evidence="3" key="2">
    <citation type="submission" date="2023-01" db="EMBL/GenBank/DDBJ databases">
        <title>Human gut microbiome strain richness.</title>
        <authorList>
            <person name="Chen-Liaw A."/>
        </authorList>
    </citation>
    <scope>NUCLEOTIDE SEQUENCE</scope>
    <source>
        <strain evidence="3">RTP21484st1_E5_RTP21484_190118</strain>
    </source>
</reference>
<evidence type="ECO:0000313" key="3">
    <source>
        <dbReference type="EMBL" id="MDB9005156.1"/>
    </source>
</evidence>
<dbReference type="RefSeq" id="WP_057319762.1">
    <property type="nucleotide sequence ID" value="NZ_CYXP01000007.1"/>
</dbReference>
<dbReference type="Proteomes" id="UP000095591">
    <property type="component" value="Unassembled WGS sequence"/>
</dbReference>
<evidence type="ECO:0000313" key="2">
    <source>
        <dbReference type="EMBL" id="CUN26819.1"/>
    </source>
</evidence>
<proteinExistence type="predicted"/>
<dbReference type="InterPro" id="IPR011990">
    <property type="entry name" value="TPR-like_helical_dom_sf"/>
</dbReference>
<dbReference type="Pfam" id="PF12771">
    <property type="entry name" value="SusD-like_2"/>
    <property type="match status" value="1"/>
</dbReference>
<accession>A0A173VHB6</accession>
<protein>
    <submittedName>
        <fullName evidence="3">SusD/RagB family nutrient-binding outer membrane lipoprotein</fullName>
    </submittedName>
    <submittedName>
        <fullName evidence="2">Susd and RagB outer membrane lipoprotein</fullName>
    </submittedName>
</protein>
<sequence length="493" mass="54632">MKRINLIYTGLVSCLLLAFTACSDYLDINDNPNYPSNVEPNTLLPSGIAGVAAEVGNHYQLYGGLWMQHYTQNHVTNQYNSLCTYSISNASDSRMWSIPYATALPDLDLVIKKGEASGEWNYWAIAKVMTAFMYHVLVDSYGSIPFTEALKADDGIYAPKFDDSKTVVYPGIIAMLDEVIAKSGELSAPGLPVISIQDYVFGSSKNTDMTKWVAFAKSLKLKLLMRDFNANKSSIEALLNDELLTVDAKMDVFQDLENKSNPLYENDRRKLNTPNNLNACVTLCDYLKKYDDPRLTEFFNQNPDGSGITGLKYGDRPSSATLPISAVSIAILSPVDPVYFMSAAEVAFLKAEAYARLGNVAKAKEAYNDAVTKAFERWNKDASTFIADGGAYAFDSKDLNSMLTCILTQKWIASTRCQAWDAWFDFNRTGIPALGSKHVDEDGYVFGQLTPCIGSALGAGEFPRRLLYPKTSSDNNPNTPEVIPLAEKQWWHK</sequence>
<feature type="signal peptide" evidence="1">
    <location>
        <begin position="1"/>
        <end position="23"/>
    </location>
</feature>
<gene>
    <name evidence="2" type="ORF">ERS852429_03086</name>
    <name evidence="3" type="ORF">PN599_09090</name>
</gene>
<dbReference type="SUPFAM" id="SSF48452">
    <property type="entry name" value="TPR-like"/>
    <property type="match status" value="1"/>
</dbReference>
<dbReference type="EMBL" id="CYXP01000007">
    <property type="protein sequence ID" value="CUN26819.1"/>
    <property type="molecule type" value="Genomic_DNA"/>
</dbReference>
<reference evidence="2 4" key="1">
    <citation type="submission" date="2015-09" db="EMBL/GenBank/DDBJ databases">
        <authorList>
            <consortium name="Pathogen Informatics"/>
        </authorList>
    </citation>
    <scope>NUCLEOTIDE SEQUENCE [LARGE SCALE GENOMIC DNA]</scope>
    <source>
        <strain evidence="2 4">2789STDY5608872</strain>
    </source>
</reference>
<keyword evidence="2" id="KW-0449">Lipoprotein</keyword>
<dbReference type="PROSITE" id="PS51257">
    <property type="entry name" value="PROKAR_LIPOPROTEIN"/>
    <property type="match status" value="1"/>
</dbReference>
<evidence type="ECO:0000313" key="4">
    <source>
        <dbReference type="Proteomes" id="UP000095591"/>
    </source>
</evidence>
<name>A0A173VHB6_PARDI</name>
<organism evidence="2 4">
    <name type="scientific">Parabacteroides distasonis</name>
    <dbReference type="NCBI Taxonomy" id="823"/>
    <lineage>
        <taxon>Bacteria</taxon>
        <taxon>Pseudomonadati</taxon>
        <taxon>Bacteroidota</taxon>
        <taxon>Bacteroidia</taxon>
        <taxon>Bacteroidales</taxon>
        <taxon>Tannerellaceae</taxon>
        <taxon>Parabacteroides</taxon>
    </lineage>
</organism>
<dbReference type="EMBL" id="JAQMPJ010000006">
    <property type="protein sequence ID" value="MDB9005156.1"/>
    <property type="molecule type" value="Genomic_DNA"/>
</dbReference>